<gene>
    <name evidence="10" type="primary">kmo</name>
    <name evidence="10" type="ORF">DM39_4554</name>
</gene>
<dbReference type="PANTHER" id="PTHR46028">
    <property type="entry name" value="KYNURENINE 3-MONOOXYGENASE"/>
    <property type="match status" value="1"/>
</dbReference>
<dbReference type="FunFam" id="3.50.50.60:FF:000185">
    <property type="entry name" value="Kynurenine 3-monooxygenase"/>
    <property type="match status" value="1"/>
</dbReference>
<keyword evidence="3" id="KW-0662">Pyridine nucleotide biosynthesis</keyword>
<keyword evidence="2" id="KW-0285">Flavoprotein</keyword>
<sequence>MHETETIPSGRPASRGRVAIAGAGLAGTLTACLLAARGWRVDVFERRPDPRRHGDSGGRSINLALATRGIHALRAARLDIETMRHTVAMRGRMVHVAGSFPQLHPYGRDPQDVIWSIHRGRLNRLLLDAAERAGACVHHGGAVEHVDCRTRELILSSGRRARFDLLIGADGADSRVRAALAHTADLGIDCERQPHGYKELEIPATADGGFRLEPHALHLWPRGGYMCIALPNTEGSFTTTLFLPVDSSDHDDRDTPSFASLPNGRAARRLFERVFPDLSPHVPALEADFDTHPVGTLGTLRLQRWHAHGHTVLLGDAAHAMVPFHGQGMNCALEDAVALVRQLDAHPHERAAALAAFEAERRPNALAIQAMALENYVEMRARVATPGYALERELSAWLAERHPERFVPRYSMVTFQRVPYTLAYERGKIQADILRAGTAGCDTFQQIDLRAVERDLRDRLPVLSAA</sequence>
<feature type="domain" description="FAD-binding" evidence="9">
    <location>
        <begin position="17"/>
        <end position="367"/>
    </location>
</feature>
<dbReference type="KEGG" id="bcen:DM39_4554"/>
<name>A0AAN0VQE1_9BURK</name>
<proteinExistence type="predicted"/>
<comment type="cofactor">
    <cofactor evidence="1">
        <name>FAD</name>
        <dbReference type="ChEBI" id="CHEBI:57692"/>
    </cofactor>
</comment>
<reference evidence="10 11" key="1">
    <citation type="submission" date="2014-05" db="EMBL/GenBank/DDBJ databases">
        <authorList>
            <person name="Bishop-Lilly K.A."/>
            <person name="Broomall S.M."/>
            <person name="Chain P.S."/>
            <person name="Chertkov O."/>
            <person name="Coyne S.R."/>
            <person name="Daligault H.E."/>
            <person name="Davenport K.W."/>
            <person name="Erkkila T."/>
            <person name="Frey K.G."/>
            <person name="Gibbons H.S."/>
            <person name="Gu W."/>
            <person name="Jaissle J."/>
            <person name="Johnson S.L."/>
            <person name="Koroleva G.I."/>
            <person name="Ladner J.T."/>
            <person name="Lo C.-C."/>
            <person name="Minogue T.D."/>
            <person name="Munk C."/>
            <person name="Palacios G.F."/>
            <person name="Redden C.L."/>
            <person name="Rosenzweig C.N."/>
            <person name="Scholz M.B."/>
            <person name="Teshima H."/>
            <person name="Xu Y."/>
        </authorList>
    </citation>
    <scope>NUCLEOTIDE SEQUENCE [LARGE SCALE GENOMIC DNA]</scope>
    <source>
        <strain evidence="10 11">DDS 22E-1</strain>
    </source>
</reference>
<dbReference type="GO" id="GO:0071949">
    <property type="term" value="F:FAD binding"/>
    <property type="evidence" value="ECO:0007669"/>
    <property type="project" value="InterPro"/>
</dbReference>
<evidence type="ECO:0000313" key="11">
    <source>
        <dbReference type="Proteomes" id="UP000029413"/>
    </source>
</evidence>
<dbReference type="AlphaFoldDB" id="A0AAN0VQE1"/>
<evidence type="ECO:0000256" key="6">
    <source>
        <dbReference type="ARBA" id="ARBA00023002"/>
    </source>
</evidence>
<dbReference type="EC" id="1.14.13.9" evidence="10"/>
<protein>
    <submittedName>
        <fullName evidence="10">Kynurenine 3-monooxygenase</fullName>
        <ecNumber evidence="10">1.14.13.9</ecNumber>
    </submittedName>
</protein>
<comment type="catalytic activity">
    <reaction evidence="8">
        <text>L-kynurenine + NADPH + O2 + H(+) = 3-hydroxy-L-kynurenine + NADP(+) + H2O</text>
        <dbReference type="Rhea" id="RHEA:20545"/>
        <dbReference type="ChEBI" id="CHEBI:15377"/>
        <dbReference type="ChEBI" id="CHEBI:15378"/>
        <dbReference type="ChEBI" id="CHEBI:15379"/>
        <dbReference type="ChEBI" id="CHEBI:57783"/>
        <dbReference type="ChEBI" id="CHEBI:57959"/>
        <dbReference type="ChEBI" id="CHEBI:58125"/>
        <dbReference type="ChEBI" id="CHEBI:58349"/>
        <dbReference type="EC" id="1.14.13.9"/>
    </reaction>
</comment>
<dbReference type="Proteomes" id="UP000029413">
    <property type="component" value="Chromosome 2"/>
</dbReference>
<evidence type="ECO:0000256" key="1">
    <source>
        <dbReference type="ARBA" id="ARBA00001974"/>
    </source>
</evidence>
<evidence type="ECO:0000256" key="3">
    <source>
        <dbReference type="ARBA" id="ARBA00022642"/>
    </source>
</evidence>
<keyword evidence="5" id="KW-0521">NADP</keyword>
<evidence type="ECO:0000259" key="9">
    <source>
        <dbReference type="Pfam" id="PF01494"/>
    </source>
</evidence>
<evidence type="ECO:0000256" key="2">
    <source>
        <dbReference type="ARBA" id="ARBA00022630"/>
    </source>
</evidence>
<accession>A0AAN0VQE1</accession>
<dbReference type="Gene3D" id="3.50.50.60">
    <property type="entry name" value="FAD/NAD(P)-binding domain"/>
    <property type="match status" value="1"/>
</dbReference>
<evidence type="ECO:0000256" key="4">
    <source>
        <dbReference type="ARBA" id="ARBA00022827"/>
    </source>
</evidence>
<dbReference type="GO" id="GO:0019363">
    <property type="term" value="P:pyridine nucleotide biosynthetic process"/>
    <property type="evidence" value="ECO:0007669"/>
    <property type="project" value="UniProtKB-KW"/>
</dbReference>
<dbReference type="Pfam" id="PF01494">
    <property type="entry name" value="FAD_binding_3"/>
    <property type="match status" value="1"/>
</dbReference>
<evidence type="ECO:0000313" key="10">
    <source>
        <dbReference type="EMBL" id="AIO35916.1"/>
    </source>
</evidence>
<dbReference type="SUPFAM" id="SSF51905">
    <property type="entry name" value="FAD/NAD(P)-binding domain"/>
    <property type="match status" value="1"/>
</dbReference>
<keyword evidence="11" id="KW-1185">Reference proteome</keyword>
<dbReference type="PRINTS" id="PR00420">
    <property type="entry name" value="RNGMNOXGNASE"/>
</dbReference>
<organism evidence="10 11">
    <name type="scientific">Burkholderia cenocepacia</name>
    <dbReference type="NCBI Taxonomy" id="95486"/>
    <lineage>
        <taxon>Bacteria</taxon>
        <taxon>Pseudomonadati</taxon>
        <taxon>Pseudomonadota</taxon>
        <taxon>Betaproteobacteria</taxon>
        <taxon>Burkholderiales</taxon>
        <taxon>Burkholderiaceae</taxon>
        <taxon>Burkholderia</taxon>
        <taxon>Burkholderia cepacia complex</taxon>
    </lineage>
</organism>
<dbReference type="EMBL" id="CP007784">
    <property type="protein sequence ID" value="AIO35916.1"/>
    <property type="molecule type" value="Genomic_DNA"/>
</dbReference>
<keyword evidence="4" id="KW-0274">FAD</keyword>
<evidence type="ECO:0000256" key="8">
    <source>
        <dbReference type="ARBA" id="ARBA00047818"/>
    </source>
</evidence>
<dbReference type="GO" id="GO:0004502">
    <property type="term" value="F:kynurenine 3-monooxygenase activity"/>
    <property type="evidence" value="ECO:0007669"/>
    <property type="project" value="UniProtKB-EC"/>
</dbReference>
<evidence type="ECO:0000256" key="7">
    <source>
        <dbReference type="ARBA" id="ARBA00023033"/>
    </source>
</evidence>
<keyword evidence="7" id="KW-0503">Monooxygenase</keyword>
<dbReference type="InterPro" id="IPR002938">
    <property type="entry name" value="FAD-bd"/>
</dbReference>
<dbReference type="InterPro" id="IPR036188">
    <property type="entry name" value="FAD/NAD-bd_sf"/>
</dbReference>
<keyword evidence="6 10" id="KW-0560">Oxidoreductase</keyword>
<dbReference type="PANTHER" id="PTHR46028:SF2">
    <property type="entry name" value="KYNURENINE 3-MONOOXYGENASE"/>
    <property type="match status" value="1"/>
</dbReference>
<evidence type="ECO:0000256" key="5">
    <source>
        <dbReference type="ARBA" id="ARBA00022857"/>
    </source>
</evidence>
<dbReference type="GO" id="GO:0070189">
    <property type="term" value="P:kynurenine metabolic process"/>
    <property type="evidence" value="ECO:0007669"/>
    <property type="project" value="TreeGrafter"/>
</dbReference>